<evidence type="ECO:0000313" key="3">
    <source>
        <dbReference type="Proteomes" id="UP000643525"/>
    </source>
</evidence>
<dbReference type="Pfam" id="PF00149">
    <property type="entry name" value="Metallophos"/>
    <property type="match status" value="1"/>
</dbReference>
<protein>
    <submittedName>
        <fullName evidence="2">MPP superfamily phosphohydrolase</fullName>
    </submittedName>
</protein>
<feature type="domain" description="Calcineurin-like phosphoesterase" evidence="1">
    <location>
        <begin position="2"/>
        <end position="154"/>
    </location>
</feature>
<dbReference type="Gene3D" id="3.60.21.10">
    <property type="match status" value="1"/>
</dbReference>
<dbReference type="InterPro" id="IPR004843">
    <property type="entry name" value="Calcineurin-like_PHP"/>
</dbReference>
<dbReference type="PANTHER" id="PTHR31302">
    <property type="entry name" value="TRANSMEMBRANE PROTEIN WITH METALLOPHOSPHOESTERASE DOMAIN-RELATED"/>
    <property type="match status" value="1"/>
</dbReference>
<dbReference type="Proteomes" id="UP000643525">
    <property type="component" value="Unassembled WGS sequence"/>
</dbReference>
<keyword evidence="3" id="KW-1185">Reference proteome</keyword>
<sequence length="233" mass="25149">MVNTGDNLSHPAAVDEVLEALEPLRRFPGVFVPGSNDYYAPQWKNPLRYLHSPSKLEGEPEELDWRRLFAGFEAEGWRSLTNRTARLDVGDHVLDFSGVDDPHIGRDEFQGWPETRGETPAPVRIAVAHAPVRAALDTFAQTGADLILAGHTHGGQVCLPGGHALVTNCDLPRSQARGLSTFTSTAQQVGSPRSGQPSRQVPLHVSAGIGTSATAPVRLFCPPEATLLEVHDS</sequence>
<dbReference type="InterPro" id="IPR051158">
    <property type="entry name" value="Metallophosphoesterase_sf"/>
</dbReference>
<evidence type="ECO:0000259" key="1">
    <source>
        <dbReference type="Pfam" id="PF00149"/>
    </source>
</evidence>
<evidence type="ECO:0000313" key="2">
    <source>
        <dbReference type="EMBL" id="MBE1525428.1"/>
    </source>
</evidence>
<dbReference type="SUPFAM" id="SSF56300">
    <property type="entry name" value="Metallo-dependent phosphatases"/>
    <property type="match status" value="1"/>
</dbReference>
<name>A0ABR9JHM2_9MICC</name>
<reference evidence="2 3" key="1">
    <citation type="submission" date="2020-10" db="EMBL/GenBank/DDBJ databases">
        <title>Sequencing the genomes of 1000 actinobacteria strains.</title>
        <authorList>
            <person name="Klenk H.-P."/>
        </authorList>
    </citation>
    <scope>NUCLEOTIDE SEQUENCE [LARGE SCALE GENOMIC DNA]</scope>
    <source>
        <strain evidence="2 3">DSM 15666</strain>
    </source>
</reference>
<dbReference type="PANTHER" id="PTHR31302:SF20">
    <property type="entry name" value="CONSERVED PROTEIN"/>
    <property type="match status" value="1"/>
</dbReference>
<dbReference type="EMBL" id="JADBED010000001">
    <property type="protein sequence ID" value="MBE1525428.1"/>
    <property type="molecule type" value="Genomic_DNA"/>
</dbReference>
<organism evidence="2 3">
    <name type="scientific">Nesterenkonia lutea</name>
    <dbReference type="NCBI Taxonomy" id="272919"/>
    <lineage>
        <taxon>Bacteria</taxon>
        <taxon>Bacillati</taxon>
        <taxon>Actinomycetota</taxon>
        <taxon>Actinomycetes</taxon>
        <taxon>Micrococcales</taxon>
        <taxon>Micrococcaceae</taxon>
        <taxon>Nesterenkonia</taxon>
    </lineage>
</organism>
<comment type="caution">
    <text evidence="2">The sequence shown here is derived from an EMBL/GenBank/DDBJ whole genome shotgun (WGS) entry which is preliminary data.</text>
</comment>
<accession>A0ABR9JHM2</accession>
<gene>
    <name evidence="2" type="ORF">H4W27_002546</name>
</gene>
<proteinExistence type="predicted"/>
<dbReference type="InterPro" id="IPR029052">
    <property type="entry name" value="Metallo-depent_PP-like"/>
</dbReference>